<comment type="caution">
    <text evidence="2">The sequence shown here is derived from an EMBL/GenBank/DDBJ whole genome shotgun (WGS) entry which is preliminary data.</text>
</comment>
<dbReference type="PROSITE" id="PS51819">
    <property type="entry name" value="VOC"/>
    <property type="match status" value="1"/>
</dbReference>
<dbReference type="InterPro" id="IPR052164">
    <property type="entry name" value="Anthracycline_SecMetBiosynth"/>
</dbReference>
<reference evidence="2" key="1">
    <citation type="journal article" date="2015" name="Proc. Natl. Acad. Sci. U.S.A.">
        <title>Networks of energetic and metabolic interactions define dynamics in microbial communities.</title>
        <authorList>
            <person name="Embree M."/>
            <person name="Liu J.K."/>
            <person name="Al-Bassam M.M."/>
            <person name="Zengler K."/>
        </authorList>
    </citation>
    <scope>NUCLEOTIDE SEQUENCE</scope>
</reference>
<gene>
    <name evidence="2" type="ORF">ASZ90_011306</name>
</gene>
<name>A0A0W8FE20_9ZZZZ</name>
<organism evidence="2">
    <name type="scientific">hydrocarbon metagenome</name>
    <dbReference type="NCBI Taxonomy" id="938273"/>
    <lineage>
        <taxon>unclassified sequences</taxon>
        <taxon>metagenomes</taxon>
        <taxon>ecological metagenomes</taxon>
    </lineage>
</organism>
<evidence type="ECO:0000259" key="1">
    <source>
        <dbReference type="PROSITE" id="PS51819"/>
    </source>
</evidence>
<dbReference type="AlphaFoldDB" id="A0A0W8FE20"/>
<proteinExistence type="predicted"/>
<sequence>MNRIVHFEIHAGDPERAVKFYRDVFGWEIEEWNPPGPEVKDEDRYWMVMTGPETEPGINGGLMLRRGPAPAEGQPVNAYVCTIGVDNLDKSLDAVLKAGGSIALPRMAVPGVGWLAYCRDTEGNIFGVIQPDEKAQ</sequence>
<dbReference type="CDD" id="cd07247">
    <property type="entry name" value="SgaA_N_like"/>
    <property type="match status" value="1"/>
</dbReference>
<feature type="domain" description="VOC" evidence="1">
    <location>
        <begin position="3"/>
        <end position="131"/>
    </location>
</feature>
<dbReference type="Gene3D" id="3.10.180.10">
    <property type="entry name" value="2,3-Dihydroxybiphenyl 1,2-Dioxygenase, domain 1"/>
    <property type="match status" value="1"/>
</dbReference>
<dbReference type="InterPro" id="IPR037523">
    <property type="entry name" value="VOC_core"/>
</dbReference>
<accession>A0A0W8FE20</accession>
<evidence type="ECO:0000313" key="2">
    <source>
        <dbReference type="EMBL" id="KUG18990.1"/>
    </source>
</evidence>
<dbReference type="Pfam" id="PF00903">
    <property type="entry name" value="Glyoxalase"/>
    <property type="match status" value="1"/>
</dbReference>
<dbReference type="SUPFAM" id="SSF54593">
    <property type="entry name" value="Glyoxalase/Bleomycin resistance protein/Dihydroxybiphenyl dioxygenase"/>
    <property type="match status" value="1"/>
</dbReference>
<dbReference type="InterPro" id="IPR029068">
    <property type="entry name" value="Glyas_Bleomycin-R_OHBP_Dase"/>
</dbReference>
<dbReference type="EMBL" id="LNQE01001338">
    <property type="protein sequence ID" value="KUG18990.1"/>
    <property type="molecule type" value="Genomic_DNA"/>
</dbReference>
<dbReference type="PANTHER" id="PTHR33993">
    <property type="entry name" value="GLYOXALASE-RELATED"/>
    <property type="match status" value="1"/>
</dbReference>
<dbReference type="InterPro" id="IPR004360">
    <property type="entry name" value="Glyas_Fos-R_dOase_dom"/>
</dbReference>
<protein>
    <submittedName>
        <fullName evidence="2">Glyoxalase family protein</fullName>
    </submittedName>
</protein>
<dbReference type="PANTHER" id="PTHR33993:SF2">
    <property type="entry name" value="VOC DOMAIN-CONTAINING PROTEIN"/>
    <property type="match status" value="1"/>
</dbReference>